<evidence type="ECO:0000256" key="1">
    <source>
        <dbReference type="ARBA" id="ARBA00004651"/>
    </source>
</evidence>
<dbReference type="Pfam" id="PF12911">
    <property type="entry name" value="OppC_N"/>
    <property type="match status" value="1"/>
</dbReference>
<keyword evidence="6 8" id="KW-0472">Membrane</keyword>
<dbReference type="AlphaFoldDB" id="A0A5K7ZNV0"/>
<keyword evidence="2 8" id="KW-0813">Transport</keyword>
<dbReference type="Gene3D" id="1.10.3720.10">
    <property type="entry name" value="MetI-like"/>
    <property type="match status" value="1"/>
</dbReference>
<dbReference type="InterPro" id="IPR000515">
    <property type="entry name" value="MetI-like"/>
</dbReference>
<evidence type="ECO:0000256" key="7">
    <source>
        <dbReference type="ARBA" id="ARBA00024202"/>
    </source>
</evidence>
<dbReference type="InterPro" id="IPR035906">
    <property type="entry name" value="MetI-like_sf"/>
</dbReference>
<dbReference type="RefSeq" id="WP_155322797.1">
    <property type="nucleotide sequence ID" value="NZ_AP021876.1"/>
</dbReference>
<dbReference type="EMBL" id="AP021876">
    <property type="protein sequence ID" value="BBO82305.1"/>
    <property type="molecule type" value="Genomic_DNA"/>
</dbReference>
<organism evidence="10 11">
    <name type="scientific">Desulfosarcina ovata subsp. sediminis</name>
    <dbReference type="NCBI Taxonomy" id="885957"/>
    <lineage>
        <taxon>Bacteria</taxon>
        <taxon>Pseudomonadati</taxon>
        <taxon>Thermodesulfobacteriota</taxon>
        <taxon>Desulfobacteria</taxon>
        <taxon>Desulfobacterales</taxon>
        <taxon>Desulfosarcinaceae</taxon>
        <taxon>Desulfosarcina</taxon>
    </lineage>
</organism>
<comment type="subcellular location">
    <subcellularLocation>
        <location evidence="1 8">Cell membrane</location>
        <topology evidence="1 8">Multi-pass membrane protein</topology>
    </subcellularLocation>
</comment>
<feature type="transmembrane region" description="Helical" evidence="8">
    <location>
        <begin position="211"/>
        <end position="236"/>
    </location>
</feature>
<evidence type="ECO:0000256" key="8">
    <source>
        <dbReference type="RuleBase" id="RU363032"/>
    </source>
</evidence>
<dbReference type="GO" id="GO:0005886">
    <property type="term" value="C:plasma membrane"/>
    <property type="evidence" value="ECO:0007669"/>
    <property type="project" value="UniProtKB-SubCell"/>
</dbReference>
<name>A0A5K7ZNV0_9BACT</name>
<evidence type="ECO:0000256" key="6">
    <source>
        <dbReference type="ARBA" id="ARBA00023136"/>
    </source>
</evidence>
<dbReference type="Pfam" id="PF00528">
    <property type="entry name" value="BPD_transp_1"/>
    <property type="match status" value="1"/>
</dbReference>
<gene>
    <name evidence="10" type="ORF">DSCO28_28710</name>
</gene>
<evidence type="ECO:0000256" key="3">
    <source>
        <dbReference type="ARBA" id="ARBA00022475"/>
    </source>
</evidence>
<reference evidence="10 11" key="1">
    <citation type="submission" date="2019-11" db="EMBL/GenBank/DDBJ databases">
        <title>Comparative genomics of hydrocarbon-degrading Desulfosarcina strains.</title>
        <authorList>
            <person name="Watanabe M."/>
            <person name="Kojima H."/>
            <person name="Fukui M."/>
        </authorList>
    </citation>
    <scope>NUCLEOTIDE SEQUENCE [LARGE SCALE GENOMIC DNA]</scope>
    <source>
        <strain evidence="10 11">28bB2T</strain>
    </source>
</reference>
<dbReference type="InterPro" id="IPR025966">
    <property type="entry name" value="OppC_N"/>
</dbReference>
<evidence type="ECO:0000313" key="11">
    <source>
        <dbReference type="Proteomes" id="UP000425960"/>
    </source>
</evidence>
<feature type="transmembrane region" description="Helical" evidence="8">
    <location>
        <begin position="139"/>
        <end position="163"/>
    </location>
</feature>
<evidence type="ECO:0000256" key="4">
    <source>
        <dbReference type="ARBA" id="ARBA00022692"/>
    </source>
</evidence>
<evidence type="ECO:0000313" key="10">
    <source>
        <dbReference type="EMBL" id="BBO82305.1"/>
    </source>
</evidence>
<dbReference type="GO" id="GO:0055085">
    <property type="term" value="P:transmembrane transport"/>
    <property type="evidence" value="ECO:0007669"/>
    <property type="project" value="InterPro"/>
</dbReference>
<dbReference type="PANTHER" id="PTHR43386">
    <property type="entry name" value="OLIGOPEPTIDE TRANSPORT SYSTEM PERMEASE PROTEIN APPC"/>
    <property type="match status" value="1"/>
</dbReference>
<dbReference type="PROSITE" id="PS50928">
    <property type="entry name" value="ABC_TM1"/>
    <property type="match status" value="1"/>
</dbReference>
<sequence length="290" mass="31248">MKGFAYHFDLREWVRSAGQWRRIVFSNPLMTLAALTVVLVVGMAVFGPWCCPHDPLATDIGMRLAPPSWHYPFGNDALGRCLLSRILVGARASLGLGAAVVLLSLVMGVAVGLVAGYAGGLVDELLMRLADIFFAFPEIVAAMAIAGLMGPGTVNLLLSLSVASWMRYARVVRGITLSVREREYVRAAWLSGVRPATILWRHVLPASMPSIIVLATIGLGKSVLAVSALGFLGFGVQPPDAEWGMLLMEGKDYILSSPHLSVFPGVAIMVTVLAFNILGDGFRNRWDSRT</sequence>
<feature type="transmembrane region" description="Helical" evidence="8">
    <location>
        <begin position="95"/>
        <end position="119"/>
    </location>
</feature>
<accession>A0A5K7ZNV0</accession>
<dbReference type="InterPro" id="IPR050366">
    <property type="entry name" value="BP-dependent_transpt_permease"/>
</dbReference>
<protein>
    <submittedName>
        <fullName evidence="10">Glutathione ABC transporter permease GsiD</fullName>
    </submittedName>
</protein>
<comment type="similarity">
    <text evidence="7">Belongs to the binding-protein-dependent transport system permease family. OppBC subfamily.</text>
</comment>
<feature type="transmembrane region" description="Helical" evidence="8">
    <location>
        <begin position="29"/>
        <end position="49"/>
    </location>
</feature>
<dbReference type="KEGG" id="dov:DSCO28_28710"/>
<keyword evidence="4 8" id="KW-0812">Transmembrane</keyword>
<evidence type="ECO:0000256" key="5">
    <source>
        <dbReference type="ARBA" id="ARBA00022989"/>
    </source>
</evidence>
<feature type="transmembrane region" description="Helical" evidence="8">
    <location>
        <begin position="256"/>
        <end position="279"/>
    </location>
</feature>
<proteinExistence type="inferred from homology"/>
<dbReference type="Proteomes" id="UP000425960">
    <property type="component" value="Chromosome"/>
</dbReference>
<dbReference type="SUPFAM" id="SSF161098">
    <property type="entry name" value="MetI-like"/>
    <property type="match status" value="1"/>
</dbReference>
<feature type="domain" description="ABC transmembrane type-1" evidence="9">
    <location>
        <begin position="90"/>
        <end position="279"/>
    </location>
</feature>
<evidence type="ECO:0000256" key="2">
    <source>
        <dbReference type="ARBA" id="ARBA00022448"/>
    </source>
</evidence>
<keyword evidence="5 8" id="KW-1133">Transmembrane helix</keyword>
<keyword evidence="3" id="KW-1003">Cell membrane</keyword>
<evidence type="ECO:0000259" key="9">
    <source>
        <dbReference type="PROSITE" id="PS50928"/>
    </source>
</evidence>
<dbReference type="CDD" id="cd06261">
    <property type="entry name" value="TM_PBP2"/>
    <property type="match status" value="1"/>
</dbReference>
<dbReference type="PANTHER" id="PTHR43386:SF1">
    <property type="entry name" value="D,D-DIPEPTIDE TRANSPORT SYSTEM PERMEASE PROTEIN DDPC-RELATED"/>
    <property type="match status" value="1"/>
</dbReference>
<dbReference type="InterPro" id="IPR053385">
    <property type="entry name" value="ABC_transport_permease"/>
</dbReference>
<dbReference type="NCBIfam" id="NF045474">
    <property type="entry name" value="Opp2C"/>
    <property type="match status" value="1"/>
</dbReference>